<dbReference type="CDD" id="cd09276">
    <property type="entry name" value="Rnase_HI_RT_non_LTR"/>
    <property type="match status" value="1"/>
</dbReference>
<reference evidence="3 4" key="1">
    <citation type="journal article" date="2019" name="Sci. Rep.">
        <title>Orb-weaving spider Araneus ventricosus genome elucidates the spidroin gene catalogue.</title>
        <authorList>
            <person name="Kono N."/>
            <person name="Nakamura H."/>
            <person name="Ohtoshi R."/>
            <person name="Moran D.A.P."/>
            <person name="Shinohara A."/>
            <person name="Yoshida Y."/>
            <person name="Fujiwara M."/>
            <person name="Mori M."/>
            <person name="Tomita M."/>
            <person name="Arakawa K."/>
        </authorList>
    </citation>
    <scope>NUCLEOTIDE SEQUENCE [LARGE SCALE GENOMIC DNA]</scope>
</reference>
<dbReference type="InterPro" id="IPR002156">
    <property type="entry name" value="RNaseH_domain"/>
</dbReference>
<dbReference type="EMBL" id="BGPR01014995">
    <property type="protein sequence ID" value="GBN67593.1"/>
    <property type="molecule type" value="Genomic_DNA"/>
</dbReference>
<dbReference type="SUPFAM" id="SSF56672">
    <property type="entry name" value="DNA/RNA polymerases"/>
    <property type="match status" value="1"/>
</dbReference>
<dbReference type="InterPro" id="IPR043502">
    <property type="entry name" value="DNA/RNA_pol_sf"/>
</dbReference>
<evidence type="ECO:0000313" key="4">
    <source>
        <dbReference type="Proteomes" id="UP000499080"/>
    </source>
</evidence>
<dbReference type="SUPFAM" id="SSF53098">
    <property type="entry name" value="Ribonuclease H-like"/>
    <property type="match status" value="1"/>
</dbReference>
<dbReference type="InterPro" id="IPR036397">
    <property type="entry name" value="RNaseH_sf"/>
</dbReference>
<gene>
    <name evidence="3" type="primary">R1A1-elementORF2_411</name>
    <name evidence="3" type="ORF">AVEN_3085_1</name>
</gene>
<dbReference type="GO" id="GO:0004523">
    <property type="term" value="F:RNA-DNA hybrid ribonuclease activity"/>
    <property type="evidence" value="ECO:0007669"/>
    <property type="project" value="InterPro"/>
</dbReference>
<dbReference type="GO" id="GO:0042575">
    <property type="term" value="C:DNA polymerase complex"/>
    <property type="evidence" value="ECO:0007669"/>
    <property type="project" value="UniProtKB-ARBA"/>
</dbReference>
<dbReference type="InterPro" id="IPR012337">
    <property type="entry name" value="RNaseH-like_sf"/>
</dbReference>
<evidence type="ECO:0000259" key="1">
    <source>
        <dbReference type="PROSITE" id="PS50878"/>
    </source>
</evidence>
<dbReference type="PROSITE" id="PS50878">
    <property type="entry name" value="RT_POL"/>
    <property type="match status" value="1"/>
</dbReference>
<name>A0A4Y2QW53_ARAVE</name>
<evidence type="ECO:0008006" key="5">
    <source>
        <dbReference type="Google" id="ProtNLM"/>
    </source>
</evidence>
<dbReference type="Pfam" id="PF00075">
    <property type="entry name" value="RNase_H"/>
    <property type="match status" value="1"/>
</dbReference>
<evidence type="ECO:0000259" key="2">
    <source>
        <dbReference type="PROSITE" id="PS50879"/>
    </source>
</evidence>
<comment type="caution">
    <text evidence="3">The sequence shown here is derived from an EMBL/GenBank/DDBJ whole genome shotgun (WGS) entry which is preliminary data.</text>
</comment>
<dbReference type="AlphaFoldDB" id="A0A4Y2QW53"/>
<dbReference type="Gene3D" id="3.40.525.10">
    <property type="entry name" value="CRAL-TRIO lipid binding domain"/>
    <property type="match status" value="1"/>
</dbReference>
<dbReference type="PROSITE" id="PS50879">
    <property type="entry name" value="RNASE_H_1"/>
    <property type="match status" value="1"/>
</dbReference>
<dbReference type="PANTHER" id="PTHR19446">
    <property type="entry name" value="REVERSE TRANSCRIPTASES"/>
    <property type="match status" value="1"/>
</dbReference>
<dbReference type="GO" id="GO:0071897">
    <property type="term" value="P:DNA biosynthetic process"/>
    <property type="evidence" value="ECO:0007669"/>
    <property type="project" value="UniProtKB-ARBA"/>
</dbReference>
<dbReference type="GO" id="GO:0003676">
    <property type="term" value="F:nucleic acid binding"/>
    <property type="evidence" value="ECO:0007669"/>
    <property type="project" value="InterPro"/>
</dbReference>
<sequence>MDFDVPNINDFHFKTTYNKPKFVKNFQKLLPDLYSKLENVKDRVSLDLFFKFFVDSVSECAYKSYRKKAKGRLPRKFSFWNPELRTLRNKVTALYKKYDILRKTVVDGPEVQAADSFFRKESAIFKRRLLYFRTLAWRNFCIQHSEKCDFRFAFKKCKMVNNQDVRVDNVSNPPLELRVKTLLDNFFPNNDNFEANFYVPNNDSLDPLIEEDLTIVFNGLKSRKAPGLDRLDYKMWNAIYDVDKSLLLNIFNTCFRYSYFPVNLKNAKVFFLQKAGRDPSLVGSYRPISLLPCLGKILERLFLIKLQSWFSSNNIIHVNQYGFRENRCCELAVTRILSKICSLTNNLHAALVSIDIKAAFDNTNWIVLFGLIDKFNVPFAYKNFIFYYLINRSVIFNDCNLFAKNKIFKGCPQGSVLVPFLWNFYFDHILHLNNDLYYLQAFSDDLALVTFGRTRKSLETNTNNALDLISQELNILKLDISIDKCQALVFRSISSRSLSKHNTTVFNSNPSFKLNGRSVKITKSLKYLGLIFDNKLSWNPHIFGLYRKAYNLCSNFNGLIASNWSVSPSLLKFWYLTVVEKALLYGAAVWGGALTKSQIAKLHSIQRMFLLKLSRAYKTTPTNSLNILLGIPPLHLVTKSLFIRFNIWKLRSDKFRELIDPISLDFYRDINSISSNRKIIICEDFTDYDYEVRTDGSRIGDNVGFSVCFFERNSLLPVFCYKMNYFNSVFQAELAAINFAAGWALERNVKIKVFSDSKSSIEAIRSSKVKSNFVLSVKDNLYNAKDLVSLVLVKAHAGNPGNELADHFAKIASSCGADMSVPVPYSYVKRVCKEFLMNEWNSYWKNSTTGKRTKEILPSANLDLLIRNKYFIYLFTNHGPFPAYLCRFKILNNPDCLCGEHGDVYHYLTSYGWKEDLLEIIDAEDLPVFLGGTRTDPDGNPLCETFAS</sequence>
<evidence type="ECO:0000313" key="3">
    <source>
        <dbReference type="EMBL" id="GBN67593.1"/>
    </source>
</evidence>
<dbReference type="Pfam" id="PF00078">
    <property type="entry name" value="RVT_1"/>
    <property type="match status" value="1"/>
</dbReference>
<accession>A0A4Y2QW53</accession>
<dbReference type="CDD" id="cd01650">
    <property type="entry name" value="RT_nLTR_like"/>
    <property type="match status" value="1"/>
</dbReference>
<feature type="domain" description="Reverse transcriptase" evidence="1">
    <location>
        <begin position="253"/>
        <end position="532"/>
    </location>
</feature>
<protein>
    <recommendedName>
        <fullName evidence="5">Retrovirus-related Pol polyprotein from type-1 retrotransposable element R1</fullName>
    </recommendedName>
</protein>
<feature type="domain" description="RNase H type-1" evidence="2">
    <location>
        <begin position="686"/>
        <end position="814"/>
    </location>
</feature>
<dbReference type="SUPFAM" id="SSF52087">
    <property type="entry name" value="CRAL/TRIO domain"/>
    <property type="match status" value="1"/>
</dbReference>
<keyword evidence="4" id="KW-1185">Reference proteome</keyword>
<proteinExistence type="predicted"/>
<dbReference type="Proteomes" id="UP000499080">
    <property type="component" value="Unassembled WGS sequence"/>
</dbReference>
<dbReference type="InterPro" id="IPR000477">
    <property type="entry name" value="RT_dom"/>
</dbReference>
<dbReference type="Gene3D" id="3.30.420.10">
    <property type="entry name" value="Ribonuclease H-like superfamily/Ribonuclease H"/>
    <property type="match status" value="1"/>
</dbReference>
<dbReference type="InterPro" id="IPR036865">
    <property type="entry name" value="CRAL-TRIO_dom_sf"/>
</dbReference>
<organism evidence="3 4">
    <name type="scientific">Araneus ventricosus</name>
    <name type="common">Orbweaver spider</name>
    <name type="synonym">Epeira ventricosa</name>
    <dbReference type="NCBI Taxonomy" id="182803"/>
    <lineage>
        <taxon>Eukaryota</taxon>
        <taxon>Metazoa</taxon>
        <taxon>Ecdysozoa</taxon>
        <taxon>Arthropoda</taxon>
        <taxon>Chelicerata</taxon>
        <taxon>Arachnida</taxon>
        <taxon>Araneae</taxon>
        <taxon>Araneomorphae</taxon>
        <taxon>Entelegynae</taxon>
        <taxon>Araneoidea</taxon>
        <taxon>Araneidae</taxon>
        <taxon>Araneus</taxon>
    </lineage>
</organism>
<dbReference type="OrthoDB" id="6437652at2759"/>